<dbReference type="Gene3D" id="3.30.70.1070">
    <property type="entry name" value="Sporulation related repeat"/>
    <property type="match status" value="2"/>
</dbReference>
<evidence type="ECO:0000256" key="1">
    <source>
        <dbReference type="SAM" id="MobiDB-lite"/>
    </source>
</evidence>
<dbReference type="GO" id="GO:0030428">
    <property type="term" value="C:cell septum"/>
    <property type="evidence" value="ECO:0007669"/>
    <property type="project" value="TreeGrafter"/>
</dbReference>
<feature type="compositionally biased region" description="Low complexity" evidence="1">
    <location>
        <begin position="152"/>
        <end position="166"/>
    </location>
</feature>
<dbReference type="InterPro" id="IPR007730">
    <property type="entry name" value="SPOR-like_dom"/>
</dbReference>
<feature type="domain" description="SPOR" evidence="2">
    <location>
        <begin position="282"/>
        <end position="355"/>
    </location>
</feature>
<feature type="compositionally biased region" description="Basic and acidic residues" evidence="1">
    <location>
        <begin position="118"/>
        <end position="129"/>
    </location>
</feature>
<keyword evidence="4" id="KW-1185">Reference proteome</keyword>
<dbReference type="EMBL" id="JACHHG010000003">
    <property type="protein sequence ID" value="MBB6097717.1"/>
    <property type="molecule type" value="Genomic_DNA"/>
</dbReference>
<evidence type="ECO:0000313" key="3">
    <source>
        <dbReference type="EMBL" id="MBB6097717.1"/>
    </source>
</evidence>
<dbReference type="GO" id="GO:0042834">
    <property type="term" value="F:peptidoglycan binding"/>
    <property type="evidence" value="ECO:0007669"/>
    <property type="project" value="InterPro"/>
</dbReference>
<dbReference type="PANTHER" id="PTHR38687">
    <property type="entry name" value="CELL DIVISION PROTEIN DEDD-RELATED"/>
    <property type="match status" value="1"/>
</dbReference>
<dbReference type="GO" id="GO:0032153">
    <property type="term" value="C:cell division site"/>
    <property type="evidence" value="ECO:0007669"/>
    <property type="project" value="TreeGrafter"/>
</dbReference>
<accession>A0A841HWE7</accession>
<proteinExistence type="predicted"/>
<feature type="compositionally biased region" description="Pro residues" evidence="1">
    <location>
        <begin position="59"/>
        <end position="70"/>
    </location>
</feature>
<dbReference type="AlphaFoldDB" id="A0A841HWE7"/>
<dbReference type="InterPro" id="IPR052521">
    <property type="entry name" value="Cell_div_SPOR-domain"/>
</dbReference>
<name>A0A841HWE7_9DEIO</name>
<dbReference type="PANTHER" id="PTHR38687:SF1">
    <property type="entry name" value="CELL DIVISION PROTEIN DEDD"/>
    <property type="match status" value="1"/>
</dbReference>
<gene>
    <name evidence="3" type="ORF">HNR42_001134</name>
</gene>
<dbReference type="PRINTS" id="PR01217">
    <property type="entry name" value="PRICHEXTENSN"/>
</dbReference>
<dbReference type="GO" id="GO:0032506">
    <property type="term" value="P:cytokinetic process"/>
    <property type="evidence" value="ECO:0007669"/>
    <property type="project" value="TreeGrafter"/>
</dbReference>
<comment type="caution">
    <text evidence="3">The sequence shown here is derived from an EMBL/GenBank/DDBJ whole genome shotgun (WGS) entry which is preliminary data.</text>
</comment>
<keyword evidence="3" id="KW-0131">Cell cycle</keyword>
<reference evidence="3 4" key="1">
    <citation type="submission" date="2020-08" db="EMBL/GenBank/DDBJ databases">
        <title>Genomic Encyclopedia of Type Strains, Phase IV (KMG-IV): sequencing the most valuable type-strain genomes for metagenomic binning, comparative biology and taxonomic classification.</title>
        <authorList>
            <person name="Goeker M."/>
        </authorList>
    </citation>
    <scope>NUCLEOTIDE SEQUENCE [LARGE SCALE GENOMIC DNA]</scope>
    <source>
        <strain evidence="3 4">DSM 21458</strain>
    </source>
</reference>
<dbReference type="InterPro" id="IPR036680">
    <property type="entry name" value="SPOR-like_sf"/>
</dbReference>
<keyword evidence="3" id="KW-0132">Cell division</keyword>
<feature type="region of interest" description="Disordered" evidence="1">
    <location>
        <begin position="51"/>
        <end position="99"/>
    </location>
</feature>
<dbReference type="Proteomes" id="UP000569951">
    <property type="component" value="Unassembled WGS sequence"/>
</dbReference>
<evidence type="ECO:0000313" key="4">
    <source>
        <dbReference type="Proteomes" id="UP000569951"/>
    </source>
</evidence>
<dbReference type="Pfam" id="PF05036">
    <property type="entry name" value="SPOR"/>
    <property type="match status" value="2"/>
</dbReference>
<feature type="compositionally biased region" description="Acidic residues" evidence="1">
    <location>
        <begin position="76"/>
        <end position="87"/>
    </location>
</feature>
<feature type="region of interest" description="Disordered" evidence="1">
    <location>
        <begin position="112"/>
        <end position="173"/>
    </location>
</feature>
<evidence type="ECO:0000259" key="2">
    <source>
        <dbReference type="PROSITE" id="PS51724"/>
    </source>
</evidence>
<dbReference type="PROSITE" id="PS51724">
    <property type="entry name" value="SPOR"/>
    <property type="match status" value="2"/>
</dbReference>
<organism evidence="3 4">
    <name type="scientific">Deinobacterium chartae</name>
    <dbReference type="NCBI Taxonomy" id="521158"/>
    <lineage>
        <taxon>Bacteria</taxon>
        <taxon>Thermotogati</taxon>
        <taxon>Deinococcota</taxon>
        <taxon>Deinococci</taxon>
        <taxon>Deinococcales</taxon>
        <taxon>Deinococcaceae</taxon>
        <taxon>Deinobacterium</taxon>
    </lineage>
</organism>
<feature type="domain" description="SPOR" evidence="2">
    <location>
        <begin position="171"/>
        <end position="250"/>
    </location>
</feature>
<sequence length="355" mass="36747">MTWLKRNWPDLLIVLLILLLVAGFALVLLGGPQKIFGQRPAAVPDIAVQAPEPSTAEPEPVPVEPEPIPAAPQTEPEPEPQTPEETEPTVPLEPSAPADVADEPAEIPVIPAAPAQPEPERPEPERPVAEPKPAPATPPAQAAPTPAPAPATRPQAQAPARRPVPVSRGTAPTKADFRISAGLYGSEAAAAGVAERIRAAGYPSYVFPSKDQSFVVLVGPFADRASADAARNDISRVHDNLFVYAPEAAPAPQAATAAPAPSATPAAAPAAAETPAAASAETGSAGPVYLQVGAYQRQESATPILERLRELGYQPALRTSSGGLTRVIVGPFGEDAANETRARLSAQGIESFPLR</sequence>
<dbReference type="RefSeq" id="WP_183985422.1">
    <property type="nucleotide sequence ID" value="NZ_JACHHG010000003.1"/>
</dbReference>
<protein>
    <submittedName>
        <fullName evidence="3">Cell division septation protein DedD</fullName>
    </submittedName>
</protein>
<dbReference type="SUPFAM" id="SSF110997">
    <property type="entry name" value="Sporulation related repeat"/>
    <property type="match status" value="2"/>
</dbReference>